<feature type="transmembrane region" description="Helical" evidence="1">
    <location>
        <begin position="12"/>
        <end position="33"/>
    </location>
</feature>
<comment type="caution">
    <text evidence="2">The sequence shown here is derived from an EMBL/GenBank/DDBJ whole genome shotgun (WGS) entry which is preliminary data.</text>
</comment>
<dbReference type="GeneID" id="41323295"/>
<gene>
    <name evidence="2" type="ORF">A3207_01240</name>
</gene>
<dbReference type="EMBL" id="LVVT01000001">
    <property type="protein sequence ID" value="TQS84688.1"/>
    <property type="molecule type" value="Genomic_DNA"/>
</dbReference>
<accession>A0A8J8PH63</accession>
<dbReference type="GO" id="GO:0005886">
    <property type="term" value="C:plasma membrane"/>
    <property type="evidence" value="ECO:0007669"/>
    <property type="project" value="TreeGrafter"/>
</dbReference>
<feature type="transmembrane region" description="Helical" evidence="1">
    <location>
        <begin position="96"/>
        <end position="114"/>
    </location>
</feature>
<dbReference type="InterPro" id="IPR052712">
    <property type="entry name" value="Acid_resist_chaperone_HdeD"/>
</dbReference>
<dbReference type="InterPro" id="IPR005325">
    <property type="entry name" value="DUF308_memb"/>
</dbReference>
<keyword evidence="1" id="KW-0472">Membrane</keyword>
<dbReference type="PANTHER" id="PTHR34989:SF1">
    <property type="entry name" value="PROTEIN HDED"/>
    <property type="match status" value="1"/>
</dbReference>
<keyword evidence="1" id="KW-0812">Transmembrane</keyword>
<keyword evidence="1" id="KW-1133">Transmembrane helix</keyword>
<reference evidence="2" key="1">
    <citation type="submission" date="2016-03" db="EMBL/GenBank/DDBJ databases">
        <authorList>
            <person name="Borrel G."/>
            <person name="Mccann A."/>
            <person name="O'Toole P.W."/>
        </authorList>
    </citation>
    <scope>NUCLEOTIDE SEQUENCE</scope>
    <source>
        <strain evidence="2">183</strain>
    </source>
</reference>
<evidence type="ECO:0000313" key="3">
    <source>
        <dbReference type="Proteomes" id="UP000752814"/>
    </source>
</evidence>
<evidence type="ECO:0000256" key="1">
    <source>
        <dbReference type="SAM" id="Phobius"/>
    </source>
</evidence>
<dbReference type="Proteomes" id="UP000752814">
    <property type="component" value="Unassembled WGS sequence"/>
</dbReference>
<feature type="transmembrane region" description="Helical" evidence="1">
    <location>
        <begin position="152"/>
        <end position="173"/>
    </location>
</feature>
<feature type="transmembrane region" description="Helical" evidence="1">
    <location>
        <begin position="126"/>
        <end position="146"/>
    </location>
</feature>
<feature type="transmembrane region" description="Helical" evidence="1">
    <location>
        <begin position="39"/>
        <end position="58"/>
    </location>
</feature>
<organism evidence="2 3">
    <name type="scientific">Candidatus Methanomassiliicoccus intestinalis</name>
    <dbReference type="NCBI Taxonomy" id="1406512"/>
    <lineage>
        <taxon>Archaea</taxon>
        <taxon>Methanobacteriati</taxon>
        <taxon>Thermoplasmatota</taxon>
        <taxon>Thermoplasmata</taxon>
        <taxon>Methanomassiliicoccales</taxon>
        <taxon>Methanomassiliicoccaceae</taxon>
        <taxon>Methanomassiliicoccus</taxon>
    </lineage>
</organism>
<protein>
    <recommendedName>
        <fullName evidence="4">Acid-resistance membrane protein</fullName>
    </recommendedName>
</protein>
<sequence length="179" mass="19552">MDVMNKMVANDYKGRLIFGILAVVIGIIALVYPGGTLKVIIILLGIFALLNGLSILFNAFSQKSKDTHDLLVGILYVVLGLIMIIASFAFLDVLMYILAAFLIIFGLFQLYEMWPIAKDSLKGEKLYNLVIAIIAIVLGIVIIVYPGLAANIVMMIIGAFLIIIGLINLLGAYQMKKSN</sequence>
<name>A0A8J8PH63_9ARCH</name>
<evidence type="ECO:0008006" key="4">
    <source>
        <dbReference type="Google" id="ProtNLM"/>
    </source>
</evidence>
<dbReference type="PANTHER" id="PTHR34989">
    <property type="entry name" value="PROTEIN HDED"/>
    <property type="match status" value="1"/>
</dbReference>
<proteinExistence type="predicted"/>
<dbReference type="RefSeq" id="WP_020448762.1">
    <property type="nucleotide sequence ID" value="NZ_CAYAXV010000006.1"/>
</dbReference>
<evidence type="ECO:0000313" key="2">
    <source>
        <dbReference type="EMBL" id="TQS84688.1"/>
    </source>
</evidence>
<dbReference type="Pfam" id="PF03729">
    <property type="entry name" value="DUF308"/>
    <property type="match status" value="2"/>
</dbReference>
<feature type="transmembrane region" description="Helical" evidence="1">
    <location>
        <begin position="70"/>
        <end position="90"/>
    </location>
</feature>
<dbReference type="AlphaFoldDB" id="A0A8J8PH63"/>
<dbReference type="OMA" id="ITWVVYI"/>